<proteinExistence type="predicted"/>
<reference evidence="3" key="1">
    <citation type="submission" date="2023-07" db="EMBL/GenBank/DDBJ databases">
        <authorList>
            <person name="Kim M.K."/>
        </authorList>
    </citation>
    <scope>NUCLEOTIDE SEQUENCE</scope>
    <source>
        <strain evidence="3">ASUV-10-1</strain>
    </source>
</reference>
<feature type="signal peptide" evidence="2">
    <location>
        <begin position="1"/>
        <end position="21"/>
    </location>
</feature>
<evidence type="ECO:0000313" key="3">
    <source>
        <dbReference type="EMBL" id="MDO7877316.1"/>
    </source>
</evidence>
<dbReference type="Proteomes" id="UP001176429">
    <property type="component" value="Unassembled WGS sequence"/>
</dbReference>
<sequence length="118" mass="13952">MKTSLLSLAAALLLVSNVTFAAGPPNDRRADKESNYGYPKNYKVSAKERARYEAEQRKLAEQQRKMVEQQRKQAEQQRKLADRRDDRDFNFGYPKNHQVTPQERARWEAAQRNDRDRR</sequence>
<feature type="compositionally biased region" description="Basic and acidic residues" evidence="1">
    <location>
        <begin position="45"/>
        <end position="89"/>
    </location>
</feature>
<evidence type="ECO:0000256" key="2">
    <source>
        <dbReference type="SAM" id="SignalP"/>
    </source>
</evidence>
<evidence type="ECO:0000313" key="4">
    <source>
        <dbReference type="Proteomes" id="UP001176429"/>
    </source>
</evidence>
<accession>A0ABT9BKY3</accession>
<dbReference type="EMBL" id="JAUQSY010000018">
    <property type="protein sequence ID" value="MDO7877316.1"/>
    <property type="molecule type" value="Genomic_DNA"/>
</dbReference>
<name>A0ABT9BKY3_9BACT</name>
<gene>
    <name evidence="3" type="ORF">Q5H93_21405</name>
</gene>
<organism evidence="3 4">
    <name type="scientific">Hymenobacter aranciens</name>
    <dbReference type="NCBI Taxonomy" id="3063996"/>
    <lineage>
        <taxon>Bacteria</taxon>
        <taxon>Pseudomonadati</taxon>
        <taxon>Bacteroidota</taxon>
        <taxon>Cytophagia</taxon>
        <taxon>Cytophagales</taxon>
        <taxon>Hymenobacteraceae</taxon>
        <taxon>Hymenobacter</taxon>
    </lineage>
</organism>
<feature type="chain" id="PRO_5046863859" description="DUF4890 domain-containing protein" evidence="2">
    <location>
        <begin position="22"/>
        <end position="118"/>
    </location>
</feature>
<feature type="compositionally biased region" description="Basic and acidic residues" evidence="1">
    <location>
        <begin position="103"/>
        <end position="118"/>
    </location>
</feature>
<feature type="region of interest" description="Disordered" evidence="1">
    <location>
        <begin position="21"/>
        <end position="118"/>
    </location>
</feature>
<keyword evidence="4" id="KW-1185">Reference proteome</keyword>
<dbReference type="RefSeq" id="WP_305008746.1">
    <property type="nucleotide sequence ID" value="NZ_JAUQSY010000018.1"/>
</dbReference>
<evidence type="ECO:0000256" key="1">
    <source>
        <dbReference type="SAM" id="MobiDB-lite"/>
    </source>
</evidence>
<evidence type="ECO:0008006" key="5">
    <source>
        <dbReference type="Google" id="ProtNLM"/>
    </source>
</evidence>
<comment type="caution">
    <text evidence="3">The sequence shown here is derived from an EMBL/GenBank/DDBJ whole genome shotgun (WGS) entry which is preliminary data.</text>
</comment>
<keyword evidence="2" id="KW-0732">Signal</keyword>
<protein>
    <recommendedName>
        <fullName evidence="5">DUF4890 domain-containing protein</fullName>
    </recommendedName>
</protein>